<keyword evidence="2" id="KW-1185">Reference proteome</keyword>
<proteinExistence type="predicted"/>
<dbReference type="SUPFAM" id="SSF54447">
    <property type="entry name" value="ssDNA-binding transcriptional regulator domain"/>
    <property type="match status" value="1"/>
</dbReference>
<accession>A0ABQ7YLS7</accession>
<dbReference type="InterPro" id="IPR009044">
    <property type="entry name" value="ssDNA-bd_transcriptional_reg"/>
</dbReference>
<dbReference type="Gene3D" id="3.30.1490.10">
    <property type="match status" value="1"/>
</dbReference>
<gene>
    <name evidence="1" type="ORF">HID58_075250</name>
</gene>
<dbReference type="EMBL" id="JAGKQM010000017">
    <property type="protein sequence ID" value="KAH0868228.1"/>
    <property type="molecule type" value="Genomic_DNA"/>
</dbReference>
<dbReference type="Gene3D" id="2.30.31.10">
    <property type="entry name" value="Transcriptional Coactivator Pc4, Chain A"/>
    <property type="match status" value="1"/>
</dbReference>
<organism evidence="1 2">
    <name type="scientific">Brassica napus</name>
    <name type="common">Rape</name>
    <dbReference type="NCBI Taxonomy" id="3708"/>
    <lineage>
        <taxon>Eukaryota</taxon>
        <taxon>Viridiplantae</taxon>
        <taxon>Streptophyta</taxon>
        <taxon>Embryophyta</taxon>
        <taxon>Tracheophyta</taxon>
        <taxon>Spermatophyta</taxon>
        <taxon>Magnoliopsida</taxon>
        <taxon>eudicotyledons</taxon>
        <taxon>Gunneridae</taxon>
        <taxon>Pentapetalae</taxon>
        <taxon>rosids</taxon>
        <taxon>malvids</taxon>
        <taxon>Brassicales</taxon>
        <taxon>Brassicaceae</taxon>
        <taxon>Brassiceae</taxon>
        <taxon>Brassica</taxon>
    </lineage>
</organism>
<evidence type="ECO:0000313" key="1">
    <source>
        <dbReference type="EMBL" id="KAH0868228.1"/>
    </source>
</evidence>
<name>A0ABQ7YLS7_BRANA</name>
<reference evidence="1 2" key="1">
    <citation type="submission" date="2021-05" db="EMBL/GenBank/DDBJ databases">
        <title>Genome Assembly of Synthetic Allotetraploid Brassica napus Reveals Homoeologous Exchanges between Subgenomes.</title>
        <authorList>
            <person name="Davis J.T."/>
        </authorList>
    </citation>
    <scope>NUCLEOTIDE SEQUENCE [LARGE SCALE GENOMIC DNA]</scope>
    <source>
        <strain evidence="2">cv. Da-Ae</strain>
        <tissue evidence="1">Seedling</tissue>
    </source>
</reference>
<protein>
    <submittedName>
        <fullName evidence="1">Uncharacterized protein</fullName>
    </submittedName>
</protein>
<comment type="caution">
    <text evidence="1">The sequence shown here is derived from an EMBL/GenBank/DDBJ whole genome shotgun (WGS) entry which is preliminary data.</text>
</comment>
<sequence length="203" mass="22024">MEETYPISSLKQSFVSHNGNALCFSSSRLLSSSSSVLVAGGGLAVKRHGLASKPVRTVNLSVKSRQTDYFEKQRFGDSSSSSQNGEGGPARFYVGHSISKGKAALTVEPRTPEFVSLDVPSPSRQCNGQISFSTTECKAEVSRIEVTGTCKCGVISPRSDVGVKEIECWTARLLPSETGAVFLYIFLWLPCHVITLCQFNYKN</sequence>
<dbReference type="Proteomes" id="UP000824890">
    <property type="component" value="Unassembled WGS sequence"/>
</dbReference>
<evidence type="ECO:0000313" key="2">
    <source>
        <dbReference type="Proteomes" id="UP000824890"/>
    </source>
</evidence>